<dbReference type="InterPro" id="IPR027417">
    <property type="entry name" value="P-loop_NTPase"/>
</dbReference>
<dbReference type="Pfam" id="PF01695">
    <property type="entry name" value="IstB_IS21"/>
    <property type="match status" value="1"/>
</dbReference>
<name>A0A1F7RYF6_9BACT</name>
<dbReference type="PANTHER" id="PTHR30050">
    <property type="entry name" value="CHROMOSOMAL REPLICATION INITIATOR PROTEIN DNAA"/>
    <property type="match status" value="1"/>
</dbReference>
<evidence type="ECO:0000259" key="4">
    <source>
        <dbReference type="Pfam" id="PF01695"/>
    </source>
</evidence>
<evidence type="ECO:0000313" key="6">
    <source>
        <dbReference type="Proteomes" id="UP000179266"/>
    </source>
</evidence>
<proteinExistence type="predicted"/>
<gene>
    <name evidence="5" type="ORF">A2161_18300</name>
</gene>
<comment type="caution">
    <text evidence="5">The sequence shown here is derived from an EMBL/GenBank/DDBJ whole genome shotgun (WGS) entry which is preliminary data.</text>
</comment>
<dbReference type="InterPro" id="IPR047661">
    <property type="entry name" value="IstB"/>
</dbReference>
<dbReference type="Proteomes" id="UP000179266">
    <property type="component" value="Unassembled WGS sequence"/>
</dbReference>
<dbReference type="GO" id="GO:0005524">
    <property type="term" value="F:ATP binding"/>
    <property type="evidence" value="ECO:0007669"/>
    <property type="project" value="UniProtKB-KW"/>
</dbReference>
<evidence type="ECO:0000256" key="3">
    <source>
        <dbReference type="SAM" id="MobiDB-lite"/>
    </source>
</evidence>
<dbReference type="InterPro" id="IPR028350">
    <property type="entry name" value="DNAC/IstB-like"/>
</dbReference>
<dbReference type="SUPFAM" id="SSF52540">
    <property type="entry name" value="P-loop containing nucleoside triphosphate hydrolases"/>
    <property type="match status" value="1"/>
</dbReference>
<dbReference type="Gene3D" id="3.40.50.300">
    <property type="entry name" value="P-loop containing nucleotide triphosphate hydrolases"/>
    <property type="match status" value="1"/>
</dbReference>
<feature type="compositionally biased region" description="Basic and acidic residues" evidence="3">
    <location>
        <begin position="251"/>
        <end position="269"/>
    </location>
</feature>
<keyword evidence="2" id="KW-0067">ATP-binding</keyword>
<sequence>MEELIQKLMQLKLKAMSEQLESVFNEGKKNNEGFLQLLHQLIDIELEVRWQKSTEYRFKQSGLDEKLTIDMFDFNYHPSRKKVKTALLDLLELKFIDEKTNLVFFGNSGTGKTFLAKVIAYKACLANYRVLFTTAMDMINQLIAAKSDNSLAKKLLFYTKPDLLCCDELGYLTLDEQCSNLFFQVISSRYKKNSTLITANRVFTDWGKVLYNTTIATAIADRIVENSEIFIIEGRSYRLKRKKDSLQISSEEPKKEKKDQEDTEDEDKK</sequence>
<dbReference type="GO" id="GO:0006260">
    <property type="term" value="P:DNA replication"/>
    <property type="evidence" value="ECO:0007669"/>
    <property type="project" value="TreeGrafter"/>
</dbReference>
<organism evidence="5 6">
    <name type="scientific">Candidatus Schekmanbacteria bacterium RBG_13_48_7</name>
    <dbReference type="NCBI Taxonomy" id="1817878"/>
    <lineage>
        <taxon>Bacteria</taxon>
        <taxon>Candidatus Schekmaniibacteriota</taxon>
    </lineage>
</organism>
<dbReference type="NCBIfam" id="NF038214">
    <property type="entry name" value="IS21_help_AAA"/>
    <property type="match status" value="1"/>
</dbReference>
<feature type="region of interest" description="Disordered" evidence="3">
    <location>
        <begin position="241"/>
        <end position="269"/>
    </location>
</feature>
<dbReference type="InterPro" id="IPR002611">
    <property type="entry name" value="IstB_ATP-bd"/>
</dbReference>
<dbReference type="CDD" id="cd00009">
    <property type="entry name" value="AAA"/>
    <property type="match status" value="1"/>
</dbReference>
<reference evidence="5 6" key="1">
    <citation type="journal article" date="2016" name="Nat. Commun.">
        <title>Thousands of microbial genomes shed light on interconnected biogeochemical processes in an aquifer system.</title>
        <authorList>
            <person name="Anantharaman K."/>
            <person name="Brown C.T."/>
            <person name="Hug L.A."/>
            <person name="Sharon I."/>
            <person name="Castelle C.J."/>
            <person name="Probst A.J."/>
            <person name="Thomas B.C."/>
            <person name="Singh A."/>
            <person name="Wilkins M.J."/>
            <person name="Karaoz U."/>
            <person name="Brodie E.L."/>
            <person name="Williams K.H."/>
            <person name="Hubbard S.S."/>
            <person name="Banfield J.F."/>
        </authorList>
    </citation>
    <scope>NUCLEOTIDE SEQUENCE [LARGE SCALE GENOMIC DNA]</scope>
</reference>
<evidence type="ECO:0000256" key="1">
    <source>
        <dbReference type="ARBA" id="ARBA00022741"/>
    </source>
</evidence>
<dbReference type="PANTHER" id="PTHR30050:SF4">
    <property type="entry name" value="ATP-BINDING PROTEIN RV3427C IN INSERTION SEQUENCE-RELATED"/>
    <property type="match status" value="1"/>
</dbReference>
<dbReference type="AlphaFoldDB" id="A0A1F7RYF6"/>
<protein>
    <recommendedName>
        <fullName evidence="4">IstB-like ATP-binding domain-containing protein</fullName>
    </recommendedName>
</protein>
<accession>A0A1F7RYF6</accession>
<feature type="domain" description="IstB-like ATP-binding" evidence="4">
    <location>
        <begin position="7"/>
        <end position="244"/>
    </location>
</feature>
<dbReference type="PIRSF" id="PIRSF003073">
    <property type="entry name" value="DNAC_TnpB_IstB"/>
    <property type="match status" value="1"/>
</dbReference>
<keyword evidence="1" id="KW-0547">Nucleotide-binding</keyword>
<evidence type="ECO:0000313" key="5">
    <source>
        <dbReference type="EMBL" id="OGL46605.1"/>
    </source>
</evidence>
<evidence type="ECO:0000256" key="2">
    <source>
        <dbReference type="ARBA" id="ARBA00022840"/>
    </source>
</evidence>
<dbReference type="EMBL" id="MGDD01000121">
    <property type="protein sequence ID" value="OGL46605.1"/>
    <property type="molecule type" value="Genomic_DNA"/>
</dbReference>